<name>A0A644XWM3_9ZZZZ</name>
<dbReference type="InterPro" id="IPR004685">
    <property type="entry name" value="Brnchd-chn_aa_trnsp_Livcs"/>
</dbReference>
<feature type="transmembrane region" description="Helical" evidence="9">
    <location>
        <begin position="327"/>
        <end position="348"/>
    </location>
</feature>
<dbReference type="PANTHER" id="PTHR30588">
    <property type="entry name" value="BRANCHED-CHAIN AMINO ACID TRANSPORT SYSTEM 2 CARRIER PROTEIN"/>
    <property type="match status" value="1"/>
</dbReference>
<feature type="transmembrane region" description="Helical" evidence="9">
    <location>
        <begin position="287"/>
        <end position="315"/>
    </location>
</feature>
<evidence type="ECO:0000313" key="10">
    <source>
        <dbReference type="EMBL" id="MPM20620.1"/>
    </source>
</evidence>
<dbReference type="EMBL" id="VSSQ01003424">
    <property type="protein sequence ID" value="MPM20620.1"/>
    <property type="molecule type" value="Genomic_DNA"/>
</dbReference>
<evidence type="ECO:0000256" key="2">
    <source>
        <dbReference type="ARBA" id="ARBA00022448"/>
    </source>
</evidence>
<feature type="transmembrane region" description="Helical" evidence="9">
    <location>
        <begin position="379"/>
        <end position="397"/>
    </location>
</feature>
<sequence>MGRRRKETNQNDAPGPVRTWNRHNRTRALQRPLRRGGGIIFPGKLGFDTGSLWLIAGFGYFFVNTIIAFLGYLAIAKDRVGIAHMAGEILSPFWGKVFGAILMLVVGPVFILPRVASATHEMSILPFFPNVPIAATLAVFFVLNAYVCLNRTAVVDRLGKILSPGLVVFIAAIALKGIFFPIADPVASKTTTQAAFGVGFNFGYNTMNAIAAVLMGGWILNVFTLQGITDQEAQKKNLVRVGFLTVVLLGVTQMSLTWLGASAGGVYPEATLGDLPLKVTTHLYGTIGMAIFAALMALACFTTSAGLTAAAGTFFEQITDGAVKYKPMVIASSICGFALGMVGLSKIVGYTAPFLSLLYPALIVIILGTFFLDVRKYHAMLLGGVFMALLFGLFDAVKEAGFTVPWMQQAAAAMPLSGQGFPWIVPTLVGLAAGFLLGRMGGKQDR</sequence>
<feature type="transmembrane region" description="Helical" evidence="9">
    <location>
        <begin position="131"/>
        <end position="149"/>
    </location>
</feature>
<dbReference type="AlphaFoldDB" id="A0A644XWM3"/>
<feature type="transmembrane region" description="Helical" evidence="9">
    <location>
        <begin position="354"/>
        <end position="372"/>
    </location>
</feature>
<keyword evidence="7 9" id="KW-0472">Membrane</keyword>
<proteinExistence type="predicted"/>
<dbReference type="GO" id="GO:0015818">
    <property type="term" value="P:isoleucine transport"/>
    <property type="evidence" value="ECO:0007669"/>
    <property type="project" value="TreeGrafter"/>
</dbReference>
<organism evidence="10">
    <name type="scientific">bioreactor metagenome</name>
    <dbReference type="NCBI Taxonomy" id="1076179"/>
    <lineage>
        <taxon>unclassified sequences</taxon>
        <taxon>metagenomes</taxon>
        <taxon>ecological metagenomes</taxon>
    </lineage>
</organism>
<evidence type="ECO:0000256" key="9">
    <source>
        <dbReference type="SAM" id="Phobius"/>
    </source>
</evidence>
<feature type="transmembrane region" description="Helical" evidence="9">
    <location>
        <begin position="52"/>
        <end position="73"/>
    </location>
</feature>
<evidence type="ECO:0000256" key="7">
    <source>
        <dbReference type="ARBA" id="ARBA00023136"/>
    </source>
</evidence>
<evidence type="ECO:0000256" key="5">
    <source>
        <dbReference type="ARBA" id="ARBA00022970"/>
    </source>
</evidence>
<feature type="transmembrane region" description="Helical" evidence="9">
    <location>
        <begin position="241"/>
        <end position="267"/>
    </location>
</feature>
<feature type="transmembrane region" description="Helical" evidence="9">
    <location>
        <begin position="202"/>
        <end position="220"/>
    </location>
</feature>
<dbReference type="Pfam" id="PF05525">
    <property type="entry name" value="Branch_AA_trans"/>
    <property type="match status" value="1"/>
</dbReference>
<evidence type="ECO:0000256" key="8">
    <source>
        <dbReference type="SAM" id="MobiDB-lite"/>
    </source>
</evidence>
<reference evidence="10" key="1">
    <citation type="submission" date="2019-08" db="EMBL/GenBank/DDBJ databases">
        <authorList>
            <person name="Kucharzyk K."/>
            <person name="Murdoch R.W."/>
            <person name="Higgins S."/>
            <person name="Loffler F."/>
        </authorList>
    </citation>
    <scope>NUCLEOTIDE SEQUENCE</scope>
</reference>
<feature type="transmembrane region" description="Helical" evidence="9">
    <location>
        <begin position="161"/>
        <end position="182"/>
    </location>
</feature>
<dbReference type="GO" id="GO:0015190">
    <property type="term" value="F:L-leucine transmembrane transporter activity"/>
    <property type="evidence" value="ECO:0007669"/>
    <property type="project" value="TreeGrafter"/>
</dbReference>
<evidence type="ECO:0000256" key="1">
    <source>
        <dbReference type="ARBA" id="ARBA00004651"/>
    </source>
</evidence>
<feature type="transmembrane region" description="Helical" evidence="9">
    <location>
        <begin position="420"/>
        <end position="438"/>
    </location>
</feature>
<accession>A0A644XWM3</accession>
<evidence type="ECO:0000256" key="6">
    <source>
        <dbReference type="ARBA" id="ARBA00022989"/>
    </source>
</evidence>
<comment type="caution">
    <text evidence="10">The sequence shown here is derived from an EMBL/GenBank/DDBJ whole genome shotgun (WGS) entry which is preliminary data.</text>
</comment>
<gene>
    <name evidence="10" type="primary">brnQ_7</name>
    <name evidence="10" type="ORF">SDC9_67055</name>
</gene>
<feature type="transmembrane region" description="Helical" evidence="9">
    <location>
        <begin position="93"/>
        <end position="111"/>
    </location>
</feature>
<protein>
    <submittedName>
        <fullName evidence="10">Branched-chain amino acid transport system 2 carrier protein</fullName>
    </submittedName>
</protein>
<dbReference type="GO" id="GO:0015820">
    <property type="term" value="P:L-leucine transport"/>
    <property type="evidence" value="ECO:0007669"/>
    <property type="project" value="TreeGrafter"/>
</dbReference>
<feature type="region of interest" description="Disordered" evidence="8">
    <location>
        <begin position="1"/>
        <end position="21"/>
    </location>
</feature>
<keyword evidence="4 9" id="KW-0812">Transmembrane</keyword>
<keyword evidence="2" id="KW-0813">Transport</keyword>
<dbReference type="GO" id="GO:0015188">
    <property type="term" value="F:L-isoleucine transmembrane transporter activity"/>
    <property type="evidence" value="ECO:0007669"/>
    <property type="project" value="TreeGrafter"/>
</dbReference>
<dbReference type="GO" id="GO:0005886">
    <property type="term" value="C:plasma membrane"/>
    <property type="evidence" value="ECO:0007669"/>
    <property type="project" value="UniProtKB-SubCell"/>
</dbReference>
<keyword evidence="6 9" id="KW-1133">Transmembrane helix</keyword>
<dbReference type="PANTHER" id="PTHR30588:SF0">
    <property type="entry name" value="BRANCHED-CHAIN AMINO ACID PERMEASE BRNQ"/>
    <property type="match status" value="1"/>
</dbReference>
<keyword evidence="5" id="KW-0029">Amino-acid transport</keyword>
<dbReference type="GO" id="GO:0005304">
    <property type="term" value="F:L-valine transmembrane transporter activity"/>
    <property type="evidence" value="ECO:0007669"/>
    <property type="project" value="TreeGrafter"/>
</dbReference>
<evidence type="ECO:0000256" key="3">
    <source>
        <dbReference type="ARBA" id="ARBA00022475"/>
    </source>
</evidence>
<keyword evidence="3" id="KW-1003">Cell membrane</keyword>
<comment type="subcellular location">
    <subcellularLocation>
        <location evidence="1">Cell membrane</location>
        <topology evidence="1">Multi-pass membrane protein</topology>
    </subcellularLocation>
</comment>
<evidence type="ECO:0000256" key="4">
    <source>
        <dbReference type="ARBA" id="ARBA00022692"/>
    </source>
</evidence>